<feature type="signal peptide" evidence="1">
    <location>
        <begin position="1"/>
        <end position="24"/>
    </location>
</feature>
<keyword evidence="1" id="KW-0732">Signal</keyword>
<organism evidence="2 3">
    <name type="scientific">Flemingia macrophylla</name>
    <dbReference type="NCBI Taxonomy" id="520843"/>
    <lineage>
        <taxon>Eukaryota</taxon>
        <taxon>Viridiplantae</taxon>
        <taxon>Streptophyta</taxon>
        <taxon>Embryophyta</taxon>
        <taxon>Tracheophyta</taxon>
        <taxon>Spermatophyta</taxon>
        <taxon>Magnoliopsida</taxon>
        <taxon>eudicotyledons</taxon>
        <taxon>Gunneridae</taxon>
        <taxon>Pentapetalae</taxon>
        <taxon>rosids</taxon>
        <taxon>fabids</taxon>
        <taxon>Fabales</taxon>
        <taxon>Fabaceae</taxon>
        <taxon>Papilionoideae</taxon>
        <taxon>50 kb inversion clade</taxon>
        <taxon>NPAAA clade</taxon>
        <taxon>indigoferoid/millettioid clade</taxon>
        <taxon>Phaseoleae</taxon>
        <taxon>Flemingia</taxon>
    </lineage>
</organism>
<feature type="chain" id="PRO_5044848274" description="Secreted protein" evidence="1">
    <location>
        <begin position="25"/>
        <end position="83"/>
    </location>
</feature>
<keyword evidence="3" id="KW-1185">Reference proteome</keyword>
<name>A0ABD1MSZ1_9FABA</name>
<gene>
    <name evidence="2" type="ORF">Fmac_013382</name>
</gene>
<accession>A0ABD1MSZ1</accession>
<evidence type="ECO:0000256" key="1">
    <source>
        <dbReference type="SAM" id="SignalP"/>
    </source>
</evidence>
<evidence type="ECO:0000313" key="3">
    <source>
        <dbReference type="Proteomes" id="UP001603857"/>
    </source>
</evidence>
<proteinExistence type="predicted"/>
<dbReference type="AlphaFoldDB" id="A0ABD1MSZ1"/>
<reference evidence="2 3" key="1">
    <citation type="submission" date="2024-08" db="EMBL/GenBank/DDBJ databases">
        <title>Insights into the chromosomal genome structure of Flemingia macrophylla.</title>
        <authorList>
            <person name="Ding Y."/>
            <person name="Zhao Y."/>
            <person name="Bi W."/>
            <person name="Wu M."/>
            <person name="Zhao G."/>
            <person name="Gong Y."/>
            <person name="Li W."/>
            <person name="Zhang P."/>
        </authorList>
    </citation>
    <scope>NUCLEOTIDE SEQUENCE [LARGE SCALE GENOMIC DNA]</scope>
    <source>
        <strain evidence="2">DYQJB</strain>
        <tissue evidence="2">Leaf</tissue>
    </source>
</reference>
<sequence length="83" mass="9574">MGFQLMQLHITHLLILFNYCGCQSKIPDIEKCLDSVATSQAKRVLVRFMFCHKLLNSVKFVLVKKYFAFTSEENVLDMNGQIS</sequence>
<protein>
    <recommendedName>
        <fullName evidence="4">Secreted protein</fullName>
    </recommendedName>
</protein>
<dbReference type="Proteomes" id="UP001603857">
    <property type="component" value="Unassembled WGS sequence"/>
</dbReference>
<evidence type="ECO:0000313" key="2">
    <source>
        <dbReference type="EMBL" id="KAL2338936.1"/>
    </source>
</evidence>
<evidence type="ECO:0008006" key="4">
    <source>
        <dbReference type="Google" id="ProtNLM"/>
    </source>
</evidence>
<comment type="caution">
    <text evidence="2">The sequence shown here is derived from an EMBL/GenBank/DDBJ whole genome shotgun (WGS) entry which is preliminary data.</text>
</comment>
<dbReference type="EMBL" id="JBGMDY010000004">
    <property type="protein sequence ID" value="KAL2338936.1"/>
    <property type="molecule type" value="Genomic_DNA"/>
</dbReference>